<keyword evidence="3" id="KW-0812">Transmembrane</keyword>
<gene>
    <name evidence="4" type="ORF">RFI_09337</name>
</gene>
<dbReference type="OrthoDB" id="5353557at2759"/>
<keyword evidence="5" id="KW-1185">Reference proteome</keyword>
<dbReference type="GO" id="GO:0030026">
    <property type="term" value="P:intracellular manganese ion homeostasis"/>
    <property type="evidence" value="ECO:0007669"/>
    <property type="project" value="TreeGrafter"/>
</dbReference>
<dbReference type="SUPFAM" id="SSF54631">
    <property type="entry name" value="CBS-domain pair"/>
    <property type="match status" value="1"/>
</dbReference>
<dbReference type="AlphaFoldDB" id="X6NPD5"/>
<proteinExistence type="predicted"/>
<organism evidence="4 5">
    <name type="scientific">Reticulomyxa filosa</name>
    <dbReference type="NCBI Taxonomy" id="46433"/>
    <lineage>
        <taxon>Eukaryota</taxon>
        <taxon>Sar</taxon>
        <taxon>Rhizaria</taxon>
        <taxon>Retaria</taxon>
        <taxon>Foraminifera</taxon>
        <taxon>Monothalamids</taxon>
        <taxon>Reticulomyxidae</taxon>
        <taxon>Reticulomyxa</taxon>
    </lineage>
</organism>
<evidence type="ECO:0000313" key="4">
    <source>
        <dbReference type="EMBL" id="ETO27798.1"/>
    </source>
</evidence>
<feature type="compositionally biased region" description="Basic and acidic residues" evidence="2">
    <location>
        <begin position="193"/>
        <end position="207"/>
    </location>
</feature>
<dbReference type="Gene3D" id="3.10.580.10">
    <property type="entry name" value="CBS-domain"/>
    <property type="match status" value="1"/>
</dbReference>
<dbReference type="InterPro" id="IPR046342">
    <property type="entry name" value="CBS_dom_sf"/>
</dbReference>
<sequence length="226" mass="25866">MIWTSSAFVWSRLAQFLFCFVFCCLYFFFLIKKYKLKDLILVNPSTKRPLGDYVYRRPMIMSPNTSMIQALTMFRDAKTHFALVTKDTDIVNECFAKNRPIPRSVTFLGCITMEDAIEQLIQKPIEDEFDTSTERPALIKEQSFMTMPIIKSTNHSAAMPALSSKMQTSEQGQKIREAASKIFAIANETKIDDNKNEMKAEETEHVPITDVDETVPDANPQGSFFD</sequence>
<dbReference type="InterPro" id="IPR045095">
    <property type="entry name" value="ACDP"/>
</dbReference>
<accession>X6NPD5</accession>
<dbReference type="PANTHER" id="PTHR12064:SF97">
    <property type="entry name" value="METAL TRANSPORTER CNNM-5"/>
    <property type="match status" value="1"/>
</dbReference>
<dbReference type="GO" id="GO:0010960">
    <property type="term" value="P:magnesium ion homeostasis"/>
    <property type="evidence" value="ECO:0007669"/>
    <property type="project" value="InterPro"/>
</dbReference>
<evidence type="ECO:0000256" key="2">
    <source>
        <dbReference type="SAM" id="MobiDB-lite"/>
    </source>
</evidence>
<protein>
    <recommendedName>
        <fullName evidence="6">CBS domain-containing protein</fullName>
    </recommendedName>
</protein>
<keyword evidence="3" id="KW-1133">Transmembrane helix</keyword>
<dbReference type="EMBL" id="ASPP01007041">
    <property type="protein sequence ID" value="ETO27798.1"/>
    <property type="molecule type" value="Genomic_DNA"/>
</dbReference>
<dbReference type="GO" id="GO:0005737">
    <property type="term" value="C:cytoplasm"/>
    <property type="evidence" value="ECO:0007669"/>
    <property type="project" value="TreeGrafter"/>
</dbReference>
<reference evidence="4 5" key="1">
    <citation type="journal article" date="2013" name="Curr. Biol.">
        <title>The Genome of the Foraminiferan Reticulomyxa filosa.</title>
        <authorList>
            <person name="Glockner G."/>
            <person name="Hulsmann N."/>
            <person name="Schleicher M."/>
            <person name="Noegel A.A."/>
            <person name="Eichinger L."/>
            <person name="Gallinger C."/>
            <person name="Pawlowski J."/>
            <person name="Sierra R."/>
            <person name="Euteneuer U."/>
            <person name="Pillet L."/>
            <person name="Moustafa A."/>
            <person name="Platzer M."/>
            <person name="Groth M."/>
            <person name="Szafranski K."/>
            <person name="Schliwa M."/>
        </authorList>
    </citation>
    <scope>NUCLEOTIDE SEQUENCE [LARGE SCALE GENOMIC DNA]</scope>
</reference>
<evidence type="ECO:0000256" key="3">
    <source>
        <dbReference type="SAM" id="Phobius"/>
    </source>
</evidence>
<dbReference type="Proteomes" id="UP000023152">
    <property type="component" value="Unassembled WGS sequence"/>
</dbReference>
<evidence type="ECO:0000313" key="5">
    <source>
        <dbReference type="Proteomes" id="UP000023152"/>
    </source>
</evidence>
<dbReference type="PANTHER" id="PTHR12064">
    <property type="entry name" value="METAL TRANSPORTER CNNM"/>
    <property type="match status" value="1"/>
</dbReference>
<keyword evidence="3" id="KW-0472">Membrane</keyword>
<evidence type="ECO:0008006" key="6">
    <source>
        <dbReference type="Google" id="ProtNLM"/>
    </source>
</evidence>
<keyword evidence="1" id="KW-0677">Repeat</keyword>
<comment type="caution">
    <text evidence="4">The sequence shown here is derived from an EMBL/GenBank/DDBJ whole genome shotgun (WGS) entry which is preliminary data.</text>
</comment>
<evidence type="ECO:0000256" key="1">
    <source>
        <dbReference type="ARBA" id="ARBA00022737"/>
    </source>
</evidence>
<feature type="transmembrane region" description="Helical" evidence="3">
    <location>
        <begin position="12"/>
        <end position="31"/>
    </location>
</feature>
<feature type="region of interest" description="Disordered" evidence="2">
    <location>
        <begin position="193"/>
        <end position="226"/>
    </location>
</feature>
<name>X6NPD5_RETFI</name>